<dbReference type="PANTHER" id="PTHR20835">
    <property type="entry name" value="E3 UBIQUITIN-PROTEIN LIGASE PPP1R11-RELATED"/>
    <property type="match status" value="1"/>
</dbReference>
<feature type="compositionally biased region" description="Polar residues" evidence="1">
    <location>
        <begin position="37"/>
        <end position="49"/>
    </location>
</feature>
<name>F0W2K3_9STRA</name>
<dbReference type="Pfam" id="PF07491">
    <property type="entry name" value="PPI_Ypi1"/>
    <property type="match status" value="1"/>
</dbReference>
<dbReference type="GO" id="GO:0004865">
    <property type="term" value="F:protein serine/threonine phosphatase inhibitor activity"/>
    <property type="evidence" value="ECO:0007669"/>
    <property type="project" value="InterPro"/>
</dbReference>
<feature type="region of interest" description="Disordered" evidence="1">
    <location>
        <begin position="29"/>
        <end position="49"/>
    </location>
</feature>
<dbReference type="GO" id="GO:0008157">
    <property type="term" value="F:protein phosphatase 1 binding"/>
    <property type="evidence" value="ECO:0007669"/>
    <property type="project" value="TreeGrafter"/>
</dbReference>
<protein>
    <submittedName>
        <fullName evidence="2">AlNc14C10G1250 protein</fullName>
    </submittedName>
</protein>
<evidence type="ECO:0000313" key="2">
    <source>
        <dbReference type="EMBL" id="CCA15289.1"/>
    </source>
</evidence>
<feature type="compositionally biased region" description="Acidic residues" evidence="1">
    <location>
        <begin position="98"/>
        <end position="109"/>
    </location>
</feature>
<dbReference type="InterPro" id="IPR011107">
    <property type="entry name" value="PPI_Ypi1"/>
</dbReference>
<sequence>MSHRHATNKRLPSIYSIVSNSKGRYIMSAHERRDEGTTTVTQVSTEQDEPTQAYNLRLYPRVRVRFDESVIDNEHLGRKKSKKCCIFHKKKDFNESSSESEDENSDTDTNESKEHHHHKSSPQTSQCNNATKK</sequence>
<dbReference type="HOGENOM" id="CLU_1910520_0_0_1"/>
<feature type="compositionally biased region" description="Polar residues" evidence="1">
    <location>
        <begin position="122"/>
        <end position="133"/>
    </location>
</feature>
<gene>
    <name evidence="2" type="primary">AlNc14C10G1250</name>
    <name evidence="2" type="ORF">ALNC14_014320</name>
</gene>
<feature type="region of interest" description="Disordered" evidence="1">
    <location>
        <begin position="92"/>
        <end position="133"/>
    </location>
</feature>
<dbReference type="GO" id="GO:0005634">
    <property type="term" value="C:nucleus"/>
    <property type="evidence" value="ECO:0007669"/>
    <property type="project" value="TreeGrafter"/>
</dbReference>
<accession>F0W2K3</accession>
<organism evidence="2">
    <name type="scientific">Albugo laibachii Nc14</name>
    <dbReference type="NCBI Taxonomy" id="890382"/>
    <lineage>
        <taxon>Eukaryota</taxon>
        <taxon>Sar</taxon>
        <taxon>Stramenopiles</taxon>
        <taxon>Oomycota</taxon>
        <taxon>Peronosporomycetes</taxon>
        <taxon>Albuginales</taxon>
        <taxon>Albuginaceae</taxon>
        <taxon>Albugo</taxon>
    </lineage>
</organism>
<evidence type="ECO:0000256" key="1">
    <source>
        <dbReference type="SAM" id="MobiDB-lite"/>
    </source>
</evidence>
<dbReference type="EMBL" id="FR824055">
    <property type="protein sequence ID" value="CCA15289.1"/>
    <property type="molecule type" value="Genomic_DNA"/>
</dbReference>
<dbReference type="AlphaFoldDB" id="F0W2K3"/>
<reference evidence="2" key="1">
    <citation type="journal article" date="2011" name="PLoS Biol.">
        <title>Gene gain and loss during evolution of obligate parasitism in the white rust pathogen of Arabidopsis thaliana.</title>
        <authorList>
            <person name="Kemen E."/>
            <person name="Gardiner A."/>
            <person name="Schultz-Larsen T."/>
            <person name="Kemen A.C."/>
            <person name="Balmuth A.L."/>
            <person name="Robert-Seilaniantz A."/>
            <person name="Bailey K."/>
            <person name="Holub E."/>
            <person name="Studholme D.J."/>
            <person name="Maclean D."/>
            <person name="Jones J.D."/>
        </authorList>
    </citation>
    <scope>NUCLEOTIDE SEQUENCE</scope>
</reference>
<dbReference type="PANTHER" id="PTHR20835:SF0">
    <property type="entry name" value="E3 UBIQUITIN-PROTEIN LIGASE PPP1R11"/>
    <property type="match status" value="1"/>
</dbReference>
<proteinExistence type="predicted"/>
<reference evidence="2" key="2">
    <citation type="submission" date="2011-02" db="EMBL/GenBank/DDBJ databases">
        <authorList>
            <person name="MacLean D."/>
        </authorList>
    </citation>
    <scope>NUCLEOTIDE SEQUENCE</scope>
</reference>